<comment type="caution">
    <text evidence="3">The sequence shown here is derived from an EMBL/GenBank/DDBJ whole genome shotgun (WGS) entry which is preliminary data.</text>
</comment>
<evidence type="ECO:0000313" key="3">
    <source>
        <dbReference type="EMBL" id="ROQ29752.1"/>
    </source>
</evidence>
<accession>A0A3N1PE67</accession>
<evidence type="ECO:0000313" key="4">
    <source>
        <dbReference type="Proteomes" id="UP000268033"/>
    </source>
</evidence>
<dbReference type="InterPro" id="IPR001623">
    <property type="entry name" value="DnaJ_domain"/>
</dbReference>
<dbReference type="InterPro" id="IPR021059">
    <property type="entry name" value="DnaJ-related_N"/>
</dbReference>
<dbReference type="STRING" id="584787.GCA_001247655_03048"/>
<dbReference type="Gene3D" id="1.10.287.110">
    <property type="entry name" value="DnaJ domain"/>
    <property type="match status" value="1"/>
</dbReference>
<dbReference type="CDD" id="cd06257">
    <property type="entry name" value="DnaJ"/>
    <property type="match status" value="1"/>
</dbReference>
<proteinExistence type="predicted"/>
<reference evidence="3 4" key="1">
    <citation type="submission" date="2018-11" db="EMBL/GenBank/DDBJ databases">
        <title>Genomic Encyclopedia of Type Strains, Phase IV (KMG-IV): sequencing the most valuable type-strain genomes for metagenomic binning, comparative biology and taxonomic classification.</title>
        <authorList>
            <person name="Goeker M."/>
        </authorList>
    </citation>
    <scope>NUCLEOTIDE SEQUENCE [LARGE SCALE GENOMIC DNA]</scope>
    <source>
        <strain evidence="3 4">DSM 21945</strain>
    </source>
</reference>
<name>A0A3N1PE67_9GAMM</name>
<dbReference type="InterPro" id="IPR036869">
    <property type="entry name" value="J_dom_sf"/>
</dbReference>
<dbReference type="SMART" id="SM00271">
    <property type="entry name" value="DnaJ"/>
    <property type="match status" value="1"/>
</dbReference>
<dbReference type="AlphaFoldDB" id="A0A3N1PE67"/>
<dbReference type="OrthoDB" id="581986at2"/>
<dbReference type="Pfam" id="PF00226">
    <property type="entry name" value="DnaJ"/>
    <property type="match status" value="1"/>
</dbReference>
<gene>
    <name evidence="3" type="ORF">EDC28_102121</name>
</gene>
<protein>
    <submittedName>
        <fullName evidence="3">DnaJ-like protein</fullName>
    </submittedName>
</protein>
<evidence type="ECO:0000256" key="1">
    <source>
        <dbReference type="ARBA" id="ARBA00023186"/>
    </source>
</evidence>
<dbReference type="Pfam" id="PF12339">
    <property type="entry name" value="DNAJ_related"/>
    <property type="match status" value="1"/>
</dbReference>
<evidence type="ECO:0000259" key="2">
    <source>
        <dbReference type="PROSITE" id="PS50076"/>
    </source>
</evidence>
<sequence>MDNPLNSDVLARLSEHPEGISEYELLKSLAEHPFLVQIDVGGDLGLFRRHFALMNCLYGLRQQLAEDGWGLGISAMHIQLQPSLGQGEGQGLTLSDPLASYYLDWQEFDNTGAEEVEALLTGFWRRYDALEHQSQALEDLGLDENADWRMIRRQYRSLAAQHHPDKGGNCQDFIRIRRAFEQLARLRGKGA</sequence>
<keyword evidence="4" id="KW-1185">Reference proteome</keyword>
<dbReference type="EMBL" id="RJUL01000002">
    <property type="protein sequence ID" value="ROQ29752.1"/>
    <property type="molecule type" value="Genomic_DNA"/>
</dbReference>
<dbReference type="SUPFAM" id="SSF46565">
    <property type="entry name" value="Chaperone J-domain"/>
    <property type="match status" value="1"/>
</dbReference>
<dbReference type="RefSeq" id="WP_050658550.1">
    <property type="nucleotide sequence ID" value="NZ_LFWC01000005.1"/>
</dbReference>
<feature type="domain" description="J" evidence="2">
    <location>
        <begin position="135"/>
        <end position="191"/>
    </location>
</feature>
<organism evidence="3 4">
    <name type="scientific">Gallaecimonas pentaromativorans</name>
    <dbReference type="NCBI Taxonomy" id="584787"/>
    <lineage>
        <taxon>Bacteria</taxon>
        <taxon>Pseudomonadati</taxon>
        <taxon>Pseudomonadota</taxon>
        <taxon>Gammaproteobacteria</taxon>
        <taxon>Enterobacterales</taxon>
        <taxon>Gallaecimonadaceae</taxon>
        <taxon>Gallaecimonas</taxon>
    </lineage>
</organism>
<dbReference type="PROSITE" id="PS50076">
    <property type="entry name" value="DNAJ_2"/>
    <property type="match status" value="1"/>
</dbReference>
<dbReference type="Proteomes" id="UP000268033">
    <property type="component" value="Unassembled WGS sequence"/>
</dbReference>
<keyword evidence="1" id="KW-0143">Chaperone</keyword>